<dbReference type="AlphaFoldDB" id="A0AA39WFT4"/>
<dbReference type="EMBL" id="JAULSU010000006">
    <property type="protein sequence ID" value="KAK0614594.1"/>
    <property type="molecule type" value="Genomic_DNA"/>
</dbReference>
<evidence type="ECO:0000313" key="1">
    <source>
        <dbReference type="EMBL" id="KAK0614594.1"/>
    </source>
</evidence>
<name>A0AA39WFT4_9PEZI</name>
<evidence type="ECO:0000313" key="2">
    <source>
        <dbReference type="Proteomes" id="UP001175000"/>
    </source>
</evidence>
<gene>
    <name evidence="1" type="ORF">B0T14DRAFT_311500</name>
</gene>
<dbReference type="Proteomes" id="UP001175000">
    <property type="component" value="Unassembled WGS sequence"/>
</dbReference>
<keyword evidence="2" id="KW-1185">Reference proteome</keyword>
<accession>A0AA39WFT4</accession>
<proteinExistence type="predicted"/>
<comment type="caution">
    <text evidence="1">The sequence shown here is derived from an EMBL/GenBank/DDBJ whole genome shotgun (WGS) entry which is preliminary data.</text>
</comment>
<organism evidence="1 2">
    <name type="scientific">Immersiella caudata</name>
    <dbReference type="NCBI Taxonomy" id="314043"/>
    <lineage>
        <taxon>Eukaryota</taxon>
        <taxon>Fungi</taxon>
        <taxon>Dikarya</taxon>
        <taxon>Ascomycota</taxon>
        <taxon>Pezizomycotina</taxon>
        <taxon>Sordariomycetes</taxon>
        <taxon>Sordariomycetidae</taxon>
        <taxon>Sordariales</taxon>
        <taxon>Lasiosphaeriaceae</taxon>
        <taxon>Immersiella</taxon>
    </lineage>
</organism>
<sequence length="56" mass="6358">MLPLFELPPKWRHGDWAATIGRSRRVERRPRNGPAGMVITTSLACCPPRQPVMSCR</sequence>
<protein>
    <submittedName>
        <fullName evidence="1">Uncharacterized protein</fullName>
    </submittedName>
</protein>
<reference evidence="1" key="1">
    <citation type="submission" date="2023-06" db="EMBL/GenBank/DDBJ databases">
        <title>Genome-scale phylogeny and comparative genomics of the fungal order Sordariales.</title>
        <authorList>
            <consortium name="Lawrence Berkeley National Laboratory"/>
            <person name="Hensen N."/>
            <person name="Bonometti L."/>
            <person name="Westerberg I."/>
            <person name="Brannstrom I.O."/>
            <person name="Guillou S."/>
            <person name="Cros-Aarteil S."/>
            <person name="Calhoun S."/>
            <person name="Haridas S."/>
            <person name="Kuo A."/>
            <person name="Mondo S."/>
            <person name="Pangilinan J."/>
            <person name="Riley R."/>
            <person name="Labutti K."/>
            <person name="Andreopoulos B."/>
            <person name="Lipzen A."/>
            <person name="Chen C."/>
            <person name="Yanf M."/>
            <person name="Daum C."/>
            <person name="Ng V."/>
            <person name="Clum A."/>
            <person name="Steindorff A."/>
            <person name="Ohm R."/>
            <person name="Martin F."/>
            <person name="Silar P."/>
            <person name="Natvig D."/>
            <person name="Lalanne C."/>
            <person name="Gautier V."/>
            <person name="Ament-Velasquez S.L."/>
            <person name="Kruys A."/>
            <person name="Hutchinson M.I."/>
            <person name="Powell A.J."/>
            <person name="Barry K."/>
            <person name="Miller A.N."/>
            <person name="Grigoriev I.V."/>
            <person name="Debuchy R."/>
            <person name="Gladieux P."/>
            <person name="Thoren M.H."/>
            <person name="Johannesson H."/>
        </authorList>
    </citation>
    <scope>NUCLEOTIDE SEQUENCE</scope>
    <source>
        <strain evidence="1">CBS 606.72</strain>
    </source>
</reference>